<gene>
    <name evidence="1" type="ORF">F2Q69_00015706</name>
</gene>
<sequence length="170" mass="18479">MLFTDHTCAVPNGPLAPSSVNPPVTTLTKPTAFPSLGAHGARNLNPFLPGTAIAAANSANWPGLPKGVVLPSYVPYYHLVSLFMLGKRFMCEAFSWMESVSKQELGFMGRIMTTDATTTKKLGTGAVRISNEERMKKETSCAMWRRSDGGLSMWNWRGRSKGGFQPHSNG</sequence>
<comment type="caution">
    <text evidence="1">The sequence shown here is derived from an EMBL/GenBank/DDBJ whole genome shotgun (WGS) entry which is preliminary data.</text>
</comment>
<accession>A0A8S9R619</accession>
<dbReference type="EMBL" id="QGKX02000996">
    <property type="protein sequence ID" value="KAF3558580.1"/>
    <property type="molecule type" value="Genomic_DNA"/>
</dbReference>
<evidence type="ECO:0000313" key="1">
    <source>
        <dbReference type="EMBL" id="KAF3558580.1"/>
    </source>
</evidence>
<protein>
    <submittedName>
        <fullName evidence="1">Uncharacterized protein</fullName>
    </submittedName>
</protein>
<evidence type="ECO:0000313" key="2">
    <source>
        <dbReference type="Proteomes" id="UP000712600"/>
    </source>
</evidence>
<dbReference type="AlphaFoldDB" id="A0A8S9R619"/>
<dbReference type="Proteomes" id="UP000712600">
    <property type="component" value="Unassembled WGS sequence"/>
</dbReference>
<name>A0A8S9R619_BRACR</name>
<proteinExistence type="predicted"/>
<organism evidence="1 2">
    <name type="scientific">Brassica cretica</name>
    <name type="common">Mustard</name>
    <dbReference type="NCBI Taxonomy" id="69181"/>
    <lineage>
        <taxon>Eukaryota</taxon>
        <taxon>Viridiplantae</taxon>
        <taxon>Streptophyta</taxon>
        <taxon>Embryophyta</taxon>
        <taxon>Tracheophyta</taxon>
        <taxon>Spermatophyta</taxon>
        <taxon>Magnoliopsida</taxon>
        <taxon>eudicotyledons</taxon>
        <taxon>Gunneridae</taxon>
        <taxon>Pentapetalae</taxon>
        <taxon>rosids</taxon>
        <taxon>malvids</taxon>
        <taxon>Brassicales</taxon>
        <taxon>Brassicaceae</taxon>
        <taxon>Brassiceae</taxon>
        <taxon>Brassica</taxon>
    </lineage>
</organism>
<reference evidence="1" key="1">
    <citation type="submission" date="2019-12" db="EMBL/GenBank/DDBJ databases">
        <title>Genome sequencing and annotation of Brassica cretica.</title>
        <authorList>
            <person name="Studholme D.J."/>
            <person name="Sarris P."/>
        </authorList>
    </citation>
    <scope>NUCLEOTIDE SEQUENCE</scope>
    <source>
        <strain evidence="1">PFS-109/04</strain>
        <tissue evidence="1">Leaf</tissue>
    </source>
</reference>